<feature type="domain" description="CAF1B/HIR1 beta-propeller" evidence="11">
    <location>
        <begin position="1"/>
        <end position="271"/>
    </location>
</feature>
<dbReference type="Gene3D" id="2.130.10.10">
    <property type="entry name" value="YVTN repeat-like/Quinoprotein amine dehydrogenase"/>
    <property type="match status" value="2"/>
</dbReference>
<dbReference type="OrthoDB" id="71227at2759"/>
<dbReference type="PANTHER" id="PTHR15271">
    <property type="entry name" value="CHROMATIN ASSEMBLY FACTOR 1 SUBUNIT B"/>
    <property type="match status" value="1"/>
</dbReference>
<gene>
    <name evidence="12" type="ORF">FA15DRAFT_691964</name>
</gene>
<keyword evidence="5" id="KW-0227">DNA damage</keyword>
<organism evidence="12 13">
    <name type="scientific">Coprinopsis marcescibilis</name>
    <name type="common">Agaric fungus</name>
    <name type="synonym">Psathyrella marcescibilis</name>
    <dbReference type="NCBI Taxonomy" id="230819"/>
    <lineage>
        <taxon>Eukaryota</taxon>
        <taxon>Fungi</taxon>
        <taxon>Dikarya</taxon>
        <taxon>Basidiomycota</taxon>
        <taxon>Agaricomycotina</taxon>
        <taxon>Agaricomycetes</taxon>
        <taxon>Agaricomycetidae</taxon>
        <taxon>Agaricales</taxon>
        <taxon>Agaricineae</taxon>
        <taxon>Psathyrellaceae</taxon>
        <taxon>Coprinopsis</taxon>
    </lineage>
</organism>
<feature type="region of interest" description="Disordered" evidence="10">
    <location>
        <begin position="525"/>
        <end position="559"/>
    </location>
</feature>
<keyword evidence="7" id="KW-0234">DNA repair</keyword>
<dbReference type="PANTHER" id="PTHR15271:SF4">
    <property type="entry name" value="CHROMATIN ASSEMBLY FACTOR 1 SUBUNIT B"/>
    <property type="match status" value="1"/>
</dbReference>
<feature type="region of interest" description="Disordered" evidence="10">
    <location>
        <begin position="732"/>
        <end position="861"/>
    </location>
</feature>
<feature type="compositionally biased region" description="Low complexity" evidence="10">
    <location>
        <begin position="331"/>
        <end position="341"/>
    </location>
</feature>
<evidence type="ECO:0000256" key="7">
    <source>
        <dbReference type="ARBA" id="ARBA00023204"/>
    </source>
</evidence>
<feature type="compositionally biased region" description="Low complexity" evidence="10">
    <location>
        <begin position="815"/>
        <end position="824"/>
    </location>
</feature>
<dbReference type="InterPro" id="IPR045145">
    <property type="entry name" value="PTHR15271"/>
</dbReference>
<evidence type="ECO:0000256" key="5">
    <source>
        <dbReference type="ARBA" id="ARBA00022763"/>
    </source>
</evidence>
<keyword evidence="4" id="KW-0677">Repeat</keyword>
<dbReference type="GO" id="GO:0005634">
    <property type="term" value="C:nucleus"/>
    <property type="evidence" value="ECO:0007669"/>
    <property type="project" value="UniProtKB-SubCell"/>
</dbReference>
<feature type="compositionally biased region" description="Low complexity" evidence="10">
    <location>
        <begin position="622"/>
        <end position="632"/>
    </location>
</feature>
<keyword evidence="8" id="KW-0539">Nucleus</keyword>
<evidence type="ECO:0000256" key="9">
    <source>
        <dbReference type="PROSITE-ProRule" id="PRU00221"/>
    </source>
</evidence>
<keyword evidence="13" id="KW-1185">Reference proteome</keyword>
<dbReference type="GO" id="GO:0006335">
    <property type="term" value="P:DNA replication-dependent chromatin assembly"/>
    <property type="evidence" value="ECO:0007669"/>
    <property type="project" value="InterPro"/>
</dbReference>
<dbReference type="EMBL" id="ML210157">
    <property type="protein sequence ID" value="TFK28325.1"/>
    <property type="molecule type" value="Genomic_DNA"/>
</dbReference>
<evidence type="ECO:0000256" key="1">
    <source>
        <dbReference type="ARBA" id="ARBA00004123"/>
    </source>
</evidence>
<comment type="subcellular location">
    <subcellularLocation>
        <location evidence="1">Nucleus</location>
    </subcellularLocation>
</comment>
<dbReference type="InterPro" id="IPR015943">
    <property type="entry name" value="WD40/YVTN_repeat-like_dom_sf"/>
</dbReference>
<dbReference type="InterPro" id="IPR001680">
    <property type="entry name" value="WD40_rpt"/>
</dbReference>
<dbReference type="SMART" id="SM00320">
    <property type="entry name" value="WD40"/>
    <property type="match status" value="5"/>
</dbReference>
<dbReference type="AlphaFoldDB" id="A0A5C3L6M2"/>
<evidence type="ECO:0000256" key="10">
    <source>
        <dbReference type="SAM" id="MobiDB-lite"/>
    </source>
</evidence>
<dbReference type="GO" id="GO:0006281">
    <property type="term" value="P:DNA repair"/>
    <property type="evidence" value="ECO:0007669"/>
    <property type="project" value="UniProtKB-KW"/>
</dbReference>
<feature type="repeat" description="WD" evidence="9">
    <location>
        <begin position="154"/>
        <end position="195"/>
    </location>
</feature>
<dbReference type="STRING" id="230819.A0A5C3L6M2"/>
<accession>A0A5C3L6M2</accession>
<evidence type="ECO:0000256" key="4">
    <source>
        <dbReference type="ARBA" id="ARBA00022737"/>
    </source>
</evidence>
<sequence length="861" mass="91410">MRFRTLEIRWHDSKPISTCDFQPIPFKKARPPAGQDKNYAGQSYRLATGGEDNHVRLWMVHPNIRPTSVMDESDLVNGQRPPRVEYLATLSRHSAAVNVVRFSPNGECIASAGDDGMIIIWAASSSPQASTYGSDLSPEDLQLEKEYWKPRTSFRCTTMQVYDLAWSPTGEYIIAGSTDNTARVFSAVDGKCVHEIAEHAHFVQGVAWDPLNEYIATQSSDRSMHIYRISTKNGSFEAHAIGKNARMPHRHSRTPSVHSATGKSRMFHRETSISDTESSAIVDDSAPNANYSSSSNNSEITAPLTPAMSVTSTPYTSAAMFPPPPIEPSSRRSSFSGSNAPGSPSTFSRYGRSPSPMPPLPAIRSLPPNSWGSVKLYGDESFTNFFRRLTFSPDGGLLLTPAGQFEDPSVNPSKQLSKDAVEGTPPARGRKGRPSAAADVPTSSGAASGGAAGSSGSSSSVFIYSRANFARPPIAQLPGHKKASVAVRFSPILYELRPNVEGGSGEAEHKTATAALERGLEGSMNVDVLGPASSSFPSSSAEPSGSSSSSSSLMTPQRTPQVLPVSNIAAPAPRLAISTSNIQTTIAVFNVKASPALSPMDLRPPTPAASKPSTPVQFATPQEQQQQHSHQQATPKTGAVFALPYRMLYSVVTMDTIAIYDTQQAGPLALLTKLHYDEFTDMSWSSDGQCLMLSSRDGYCTIIIFDEILPAHHTQQHSLQMQSIAHHHSVPLLAPSTSNSSTSGVPSTPQSGALALGAGGAATPAATPSSGNVGLPPFTVVPQVPKKRSEPPLTPAASVDGGDAVSYFAGGQQGGASSSSSSGGNLDTAIEVDRKADDSTVQEPPKKKRRVALTRVGDLEP</sequence>
<name>A0A5C3L6M2_COPMA</name>
<evidence type="ECO:0000259" key="11">
    <source>
        <dbReference type="Pfam" id="PF24105"/>
    </source>
</evidence>
<evidence type="ECO:0000256" key="2">
    <source>
        <dbReference type="ARBA" id="ARBA00007306"/>
    </source>
</evidence>
<feature type="repeat" description="WD" evidence="9">
    <location>
        <begin position="196"/>
        <end position="237"/>
    </location>
</feature>
<feature type="region of interest" description="Disordered" evidence="10">
    <location>
        <begin position="243"/>
        <end position="302"/>
    </location>
</feature>
<dbReference type="Pfam" id="PF24105">
    <property type="entry name" value="Beta-prop_CAF1B_HIR1"/>
    <property type="match status" value="2"/>
</dbReference>
<dbReference type="PROSITE" id="PS50294">
    <property type="entry name" value="WD_REPEATS_REGION"/>
    <property type="match status" value="1"/>
</dbReference>
<dbReference type="GO" id="GO:0033186">
    <property type="term" value="C:CAF-1 complex"/>
    <property type="evidence" value="ECO:0007669"/>
    <property type="project" value="TreeGrafter"/>
</dbReference>
<dbReference type="GO" id="GO:0006334">
    <property type="term" value="P:nucleosome assembly"/>
    <property type="evidence" value="ECO:0007669"/>
    <property type="project" value="TreeGrafter"/>
</dbReference>
<feature type="domain" description="CAF1B/HIR1 beta-propeller" evidence="11">
    <location>
        <begin position="609"/>
        <end position="707"/>
    </location>
</feature>
<dbReference type="PROSITE" id="PS50082">
    <property type="entry name" value="WD_REPEATS_2"/>
    <property type="match status" value="3"/>
</dbReference>
<feature type="compositionally biased region" description="Low complexity" evidence="10">
    <location>
        <begin position="285"/>
        <end position="298"/>
    </location>
</feature>
<comment type="similarity">
    <text evidence="2">Belongs to the WD repeat HIR1 family.</text>
</comment>
<dbReference type="Proteomes" id="UP000307440">
    <property type="component" value="Unassembled WGS sequence"/>
</dbReference>
<evidence type="ECO:0000256" key="8">
    <source>
        <dbReference type="ARBA" id="ARBA00023242"/>
    </source>
</evidence>
<evidence type="ECO:0000313" key="12">
    <source>
        <dbReference type="EMBL" id="TFK28325.1"/>
    </source>
</evidence>
<protein>
    <submittedName>
        <fullName evidence="12">WD40 repeat-like protein</fullName>
    </submittedName>
</protein>
<feature type="region of interest" description="Disordered" evidence="10">
    <location>
        <begin position="597"/>
        <end position="634"/>
    </location>
</feature>
<proteinExistence type="inferred from homology"/>
<evidence type="ECO:0000313" key="13">
    <source>
        <dbReference type="Proteomes" id="UP000307440"/>
    </source>
</evidence>
<evidence type="ECO:0000256" key="6">
    <source>
        <dbReference type="ARBA" id="ARBA00022853"/>
    </source>
</evidence>
<feature type="repeat" description="WD" evidence="9">
    <location>
        <begin position="90"/>
        <end position="131"/>
    </location>
</feature>
<dbReference type="InterPro" id="IPR036322">
    <property type="entry name" value="WD40_repeat_dom_sf"/>
</dbReference>
<keyword evidence="6" id="KW-0156">Chromatin regulator</keyword>
<feature type="region of interest" description="Disordered" evidence="10">
    <location>
        <begin position="400"/>
        <end position="456"/>
    </location>
</feature>
<dbReference type="SUPFAM" id="SSF50978">
    <property type="entry name" value="WD40 repeat-like"/>
    <property type="match status" value="1"/>
</dbReference>
<reference evidence="12 13" key="1">
    <citation type="journal article" date="2019" name="Nat. Ecol. Evol.">
        <title>Megaphylogeny resolves global patterns of mushroom evolution.</title>
        <authorList>
            <person name="Varga T."/>
            <person name="Krizsan K."/>
            <person name="Foldi C."/>
            <person name="Dima B."/>
            <person name="Sanchez-Garcia M."/>
            <person name="Sanchez-Ramirez S."/>
            <person name="Szollosi G.J."/>
            <person name="Szarkandi J.G."/>
            <person name="Papp V."/>
            <person name="Albert L."/>
            <person name="Andreopoulos W."/>
            <person name="Angelini C."/>
            <person name="Antonin V."/>
            <person name="Barry K.W."/>
            <person name="Bougher N.L."/>
            <person name="Buchanan P."/>
            <person name="Buyck B."/>
            <person name="Bense V."/>
            <person name="Catcheside P."/>
            <person name="Chovatia M."/>
            <person name="Cooper J."/>
            <person name="Damon W."/>
            <person name="Desjardin D."/>
            <person name="Finy P."/>
            <person name="Geml J."/>
            <person name="Haridas S."/>
            <person name="Hughes K."/>
            <person name="Justo A."/>
            <person name="Karasinski D."/>
            <person name="Kautmanova I."/>
            <person name="Kiss B."/>
            <person name="Kocsube S."/>
            <person name="Kotiranta H."/>
            <person name="LaButti K.M."/>
            <person name="Lechner B.E."/>
            <person name="Liimatainen K."/>
            <person name="Lipzen A."/>
            <person name="Lukacs Z."/>
            <person name="Mihaltcheva S."/>
            <person name="Morgado L.N."/>
            <person name="Niskanen T."/>
            <person name="Noordeloos M.E."/>
            <person name="Ohm R.A."/>
            <person name="Ortiz-Santana B."/>
            <person name="Ovrebo C."/>
            <person name="Racz N."/>
            <person name="Riley R."/>
            <person name="Savchenko A."/>
            <person name="Shiryaev A."/>
            <person name="Soop K."/>
            <person name="Spirin V."/>
            <person name="Szebenyi C."/>
            <person name="Tomsovsky M."/>
            <person name="Tulloss R.E."/>
            <person name="Uehling J."/>
            <person name="Grigoriev I.V."/>
            <person name="Vagvolgyi C."/>
            <person name="Papp T."/>
            <person name="Martin F.M."/>
            <person name="Miettinen O."/>
            <person name="Hibbett D.S."/>
            <person name="Nagy L.G."/>
        </authorList>
    </citation>
    <scope>NUCLEOTIDE SEQUENCE [LARGE SCALE GENOMIC DNA]</scope>
    <source>
        <strain evidence="12 13">CBS 121175</strain>
    </source>
</reference>
<dbReference type="InterPro" id="IPR055410">
    <property type="entry name" value="Beta-prop_CAF1B_HIR1"/>
</dbReference>
<feature type="compositionally biased region" description="Low complexity" evidence="10">
    <location>
        <begin position="735"/>
        <end position="771"/>
    </location>
</feature>
<feature type="region of interest" description="Disordered" evidence="10">
    <location>
        <begin position="315"/>
        <end position="366"/>
    </location>
</feature>
<keyword evidence="3 9" id="KW-0853">WD repeat</keyword>
<feature type="compositionally biased region" description="Low complexity" evidence="10">
    <location>
        <begin position="530"/>
        <end position="552"/>
    </location>
</feature>
<evidence type="ECO:0000256" key="3">
    <source>
        <dbReference type="ARBA" id="ARBA00022574"/>
    </source>
</evidence>